<keyword evidence="3" id="KW-0410">Iron transport</keyword>
<evidence type="ECO:0000256" key="5">
    <source>
        <dbReference type="ARBA" id="ARBA00022840"/>
    </source>
</evidence>
<dbReference type="Proteomes" id="UP001172083">
    <property type="component" value="Unassembled WGS sequence"/>
</dbReference>
<sequence>MKALQIEHLSKTFLKREGPAISDISLDVEVGEILALLGESGSGKTTLLRLIAGLDYPDQGTIAIGDDVVVDDKIFIKPEKRKVGLVFQNHALFPHYNVFDNVAFGLSWLTKQDKARKVNELLTLVNLEEMENRFPHQLSGGQQQRVALARALAPRPEIVLLDEPFSNLDNVLKNQVREEVKKILKKAGATAIFVTHDTTDALLAADKIALMHRGKVLQIGSPIDIYQNPANENVGKFFGKINTLTLNKRENGWLSELGQLASVPQSWEGDQLKIIFRAENVTLTSGKEPGFKGQLVASHFMGDHCLLTVALADTASQSHLLYIKASANHGYKVDSTVTFQIDFARAKII</sequence>
<organism evidence="10 11">
    <name type="scientific">Agaribacillus aureus</name>
    <dbReference type="NCBI Taxonomy" id="3051825"/>
    <lineage>
        <taxon>Bacteria</taxon>
        <taxon>Pseudomonadati</taxon>
        <taxon>Bacteroidota</taxon>
        <taxon>Cytophagia</taxon>
        <taxon>Cytophagales</taxon>
        <taxon>Splendidivirgaceae</taxon>
        <taxon>Agaribacillus</taxon>
    </lineage>
</organism>
<dbReference type="CDD" id="cd03259">
    <property type="entry name" value="ABC_Carb_Solutes_like"/>
    <property type="match status" value="1"/>
</dbReference>
<keyword evidence="5 10" id="KW-0067">ATP-binding</keyword>
<evidence type="ECO:0000259" key="9">
    <source>
        <dbReference type="PROSITE" id="PS50893"/>
    </source>
</evidence>
<name>A0ABT8LHI5_9BACT</name>
<dbReference type="PANTHER" id="PTHR42781:SF4">
    <property type="entry name" value="SPERMIDINE_PUTRESCINE IMPORT ATP-BINDING PROTEIN POTA"/>
    <property type="match status" value="1"/>
</dbReference>
<evidence type="ECO:0000256" key="3">
    <source>
        <dbReference type="ARBA" id="ARBA00022496"/>
    </source>
</evidence>
<reference evidence="10" key="1">
    <citation type="submission" date="2023-06" db="EMBL/GenBank/DDBJ databases">
        <title>Genomic of Agaribacillus aureum.</title>
        <authorList>
            <person name="Wang G."/>
        </authorList>
    </citation>
    <scope>NUCLEOTIDE SEQUENCE</scope>
    <source>
        <strain evidence="10">BMA12</strain>
    </source>
</reference>
<protein>
    <submittedName>
        <fullName evidence="10">ABC transporter ATP-binding protein</fullName>
    </submittedName>
</protein>
<evidence type="ECO:0000256" key="7">
    <source>
        <dbReference type="ARBA" id="ARBA00023065"/>
    </source>
</evidence>
<evidence type="ECO:0000256" key="6">
    <source>
        <dbReference type="ARBA" id="ARBA00023004"/>
    </source>
</evidence>
<dbReference type="InterPro" id="IPR017871">
    <property type="entry name" value="ABC_transporter-like_CS"/>
</dbReference>
<dbReference type="PROSITE" id="PS50893">
    <property type="entry name" value="ABC_TRANSPORTER_2"/>
    <property type="match status" value="1"/>
</dbReference>
<evidence type="ECO:0000313" key="10">
    <source>
        <dbReference type="EMBL" id="MDN5216200.1"/>
    </source>
</evidence>
<dbReference type="PANTHER" id="PTHR42781">
    <property type="entry name" value="SPERMIDINE/PUTRESCINE IMPORT ATP-BINDING PROTEIN POTA"/>
    <property type="match status" value="1"/>
</dbReference>
<gene>
    <name evidence="10" type="ORF">QQ020_29300</name>
</gene>
<dbReference type="InterPro" id="IPR027417">
    <property type="entry name" value="P-loop_NTPase"/>
</dbReference>
<accession>A0ABT8LHI5</accession>
<comment type="caution">
    <text evidence="10">The sequence shown here is derived from an EMBL/GenBank/DDBJ whole genome shotgun (WGS) entry which is preliminary data.</text>
</comment>
<feature type="domain" description="ABC transporter" evidence="9">
    <location>
        <begin position="4"/>
        <end position="238"/>
    </location>
</feature>
<dbReference type="Pfam" id="PF00005">
    <property type="entry name" value="ABC_tran"/>
    <property type="match status" value="1"/>
</dbReference>
<dbReference type="InterPro" id="IPR015853">
    <property type="entry name" value="ABC_transpr_FbpC"/>
</dbReference>
<dbReference type="SUPFAM" id="SSF50331">
    <property type="entry name" value="MOP-like"/>
    <property type="match status" value="1"/>
</dbReference>
<dbReference type="Gene3D" id="3.40.50.300">
    <property type="entry name" value="P-loop containing nucleotide triphosphate hydrolases"/>
    <property type="match status" value="1"/>
</dbReference>
<dbReference type="EMBL" id="JAUJEB010000008">
    <property type="protein sequence ID" value="MDN5216200.1"/>
    <property type="molecule type" value="Genomic_DNA"/>
</dbReference>
<evidence type="ECO:0000256" key="2">
    <source>
        <dbReference type="ARBA" id="ARBA00022475"/>
    </source>
</evidence>
<dbReference type="SMART" id="SM00382">
    <property type="entry name" value="AAA"/>
    <property type="match status" value="1"/>
</dbReference>
<evidence type="ECO:0000256" key="1">
    <source>
        <dbReference type="ARBA" id="ARBA00022448"/>
    </source>
</evidence>
<keyword evidence="1" id="KW-0813">Transport</keyword>
<evidence type="ECO:0000256" key="4">
    <source>
        <dbReference type="ARBA" id="ARBA00022741"/>
    </source>
</evidence>
<dbReference type="InterPro" id="IPR008995">
    <property type="entry name" value="Mo/tungstate-bd_C_term_dom"/>
</dbReference>
<dbReference type="PROSITE" id="PS00211">
    <property type="entry name" value="ABC_TRANSPORTER_1"/>
    <property type="match status" value="1"/>
</dbReference>
<dbReference type="SUPFAM" id="SSF52540">
    <property type="entry name" value="P-loop containing nucleoside triphosphate hydrolases"/>
    <property type="match status" value="1"/>
</dbReference>
<keyword evidence="2" id="KW-1003">Cell membrane</keyword>
<dbReference type="RefSeq" id="WP_346761538.1">
    <property type="nucleotide sequence ID" value="NZ_JAUJEB010000008.1"/>
</dbReference>
<keyword evidence="7" id="KW-0406">Ion transport</keyword>
<evidence type="ECO:0000256" key="8">
    <source>
        <dbReference type="ARBA" id="ARBA00023136"/>
    </source>
</evidence>
<keyword evidence="6" id="KW-0408">Iron</keyword>
<dbReference type="GO" id="GO:0005524">
    <property type="term" value="F:ATP binding"/>
    <property type="evidence" value="ECO:0007669"/>
    <property type="project" value="UniProtKB-KW"/>
</dbReference>
<dbReference type="InterPro" id="IPR050093">
    <property type="entry name" value="ABC_SmlMolc_Importer"/>
</dbReference>
<dbReference type="InterPro" id="IPR003593">
    <property type="entry name" value="AAA+_ATPase"/>
</dbReference>
<keyword evidence="8" id="KW-0472">Membrane</keyword>
<keyword evidence="4" id="KW-0547">Nucleotide-binding</keyword>
<keyword evidence="11" id="KW-1185">Reference proteome</keyword>
<proteinExistence type="predicted"/>
<dbReference type="InterPro" id="IPR003439">
    <property type="entry name" value="ABC_transporter-like_ATP-bd"/>
</dbReference>
<evidence type="ECO:0000313" key="11">
    <source>
        <dbReference type="Proteomes" id="UP001172083"/>
    </source>
</evidence>